<evidence type="ECO:0000256" key="3">
    <source>
        <dbReference type="ARBA" id="ARBA00023163"/>
    </source>
</evidence>
<dbReference type="GO" id="GO:0003677">
    <property type="term" value="F:DNA binding"/>
    <property type="evidence" value="ECO:0007669"/>
    <property type="project" value="UniProtKB-KW"/>
</dbReference>
<keyword evidence="3" id="KW-0804">Transcription</keyword>
<dbReference type="SUPFAM" id="SSF46785">
    <property type="entry name" value="Winged helix' DNA-binding domain"/>
    <property type="match status" value="1"/>
</dbReference>
<dbReference type="PROSITE" id="PS51118">
    <property type="entry name" value="HTH_HXLR"/>
    <property type="match status" value="1"/>
</dbReference>
<sequence>MSKNSNLEVCPIARTLSVLGDAWSMLILRDAHAGFTRFDQFRKSLGIAPTMLTKRLSVLVDEGLLEKRQYSEHPPREEYVLTQAGKDFLPALFVIGAWGRKYKPFEHPEKMVTFIDAEQGTEIKPIVIDQMTGAEIGTRPISQKGE</sequence>
<dbReference type="Pfam" id="PF01638">
    <property type="entry name" value="HxlR"/>
    <property type="match status" value="1"/>
</dbReference>
<evidence type="ECO:0000256" key="2">
    <source>
        <dbReference type="ARBA" id="ARBA00023125"/>
    </source>
</evidence>
<dbReference type="PANTHER" id="PTHR33204:SF17">
    <property type="entry name" value="TRANSCRIPTIONAL REGULATORY PROTEIN"/>
    <property type="match status" value="1"/>
</dbReference>
<evidence type="ECO:0000256" key="1">
    <source>
        <dbReference type="ARBA" id="ARBA00023015"/>
    </source>
</evidence>
<evidence type="ECO:0000313" key="6">
    <source>
        <dbReference type="Proteomes" id="UP000014041"/>
    </source>
</evidence>
<dbReference type="InterPro" id="IPR002577">
    <property type="entry name" value="HTH_HxlR"/>
</dbReference>
<dbReference type="PANTHER" id="PTHR33204">
    <property type="entry name" value="TRANSCRIPTIONAL REGULATOR, MARR FAMILY"/>
    <property type="match status" value="1"/>
</dbReference>
<gene>
    <name evidence="5" type="ORF">F935_01145</name>
</gene>
<protein>
    <recommendedName>
        <fullName evidence="4">HTH hxlR-type domain-containing protein</fullName>
    </recommendedName>
</protein>
<dbReference type="InterPro" id="IPR036388">
    <property type="entry name" value="WH-like_DNA-bd_sf"/>
</dbReference>
<dbReference type="RefSeq" id="WP_016138029.1">
    <property type="nucleotide sequence ID" value="NZ_KB976986.1"/>
</dbReference>
<evidence type="ECO:0000259" key="4">
    <source>
        <dbReference type="PROSITE" id="PS51118"/>
    </source>
</evidence>
<keyword evidence="1" id="KW-0805">Transcription regulation</keyword>
<dbReference type="Proteomes" id="UP000014041">
    <property type="component" value="Unassembled WGS sequence"/>
</dbReference>
<dbReference type="HOGENOM" id="CLU_111585_0_1_6"/>
<evidence type="ECO:0000313" key="5">
    <source>
        <dbReference type="EMBL" id="EOQ64378.1"/>
    </source>
</evidence>
<comment type="caution">
    <text evidence="5">The sequence shown here is derived from an EMBL/GenBank/DDBJ whole genome shotgun (WGS) entry which is preliminary data.</text>
</comment>
<reference evidence="5 6" key="1">
    <citation type="submission" date="2013-02" db="EMBL/GenBank/DDBJ databases">
        <title>The Genome Sequence of Acinetobacter sp. ANC 3811.</title>
        <authorList>
            <consortium name="The Broad Institute Genome Sequencing Platform"/>
            <consortium name="The Broad Institute Genome Sequencing Center for Infectious Disease"/>
            <person name="Cerqueira G."/>
            <person name="Feldgarden M."/>
            <person name="Courvalin P."/>
            <person name="Perichon B."/>
            <person name="Grillot-Courvalin C."/>
            <person name="Clermont D."/>
            <person name="Rocha E."/>
            <person name="Yoon E.-J."/>
            <person name="Nemec A."/>
            <person name="Walker B."/>
            <person name="Young S.K."/>
            <person name="Zeng Q."/>
            <person name="Gargeya S."/>
            <person name="Fitzgerald M."/>
            <person name="Haas B."/>
            <person name="Abouelleil A."/>
            <person name="Alvarado L."/>
            <person name="Arachchi H.M."/>
            <person name="Berlin A.M."/>
            <person name="Chapman S.B."/>
            <person name="Dewar J."/>
            <person name="Goldberg J."/>
            <person name="Griggs A."/>
            <person name="Gujja S."/>
            <person name="Hansen M."/>
            <person name="Howarth C."/>
            <person name="Imamovic A."/>
            <person name="Larimer J."/>
            <person name="McCowan C."/>
            <person name="Murphy C."/>
            <person name="Neiman D."/>
            <person name="Pearson M."/>
            <person name="Priest M."/>
            <person name="Roberts A."/>
            <person name="Saif S."/>
            <person name="Shea T."/>
            <person name="Sisk P."/>
            <person name="Sykes S."/>
            <person name="Wortman J."/>
            <person name="Nusbaum C."/>
            <person name="Birren B."/>
        </authorList>
    </citation>
    <scope>NUCLEOTIDE SEQUENCE [LARGE SCALE GENOMIC DNA]</scope>
    <source>
        <strain evidence="5 6">ANC 3811</strain>
    </source>
</reference>
<dbReference type="AlphaFoldDB" id="R8Y4R9"/>
<accession>R8Y4R9</accession>
<dbReference type="InterPro" id="IPR036390">
    <property type="entry name" value="WH_DNA-bd_sf"/>
</dbReference>
<feature type="domain" description="HTH hxlR-type" evidence="4">
    <location>
        <begin position="10"/>
        <end position="107"/>
    </location>
</feature>
<keyword evidence="2" id="KW-0238">DNA-binding</keyword>
<dbReference type="PATRIC" id="fig|1217690.3.peg.1123"/>
<dbReference type="Gene3D" id="1.10.10.10">
    <property type="entry name" value="Winged helix-like DNA-binding domain superfamily/Winged helix DNA-binding domain"/>
    <property type="match status" value="1"/>
</dbReference>
<organism evidence="5 6">
    <name type="scientific">Acinetobacter calcoaceticus ANC 3811</name>
    <dbReference type="NCBI Taxonomy" id="1217690"/>
    <lineage>
        <taxon>Bacteria</taxon>
        <taxon>Pseudomonadati</taxon>
        <taxon>Pseudomonadota</taxon>
        <taxon>Gammaproteobacteria</taxon>
        <taxon>Moraxellales</taxon>
        <taxon>Moraxellaceae</taxon>
        <taxon>Acinetobacter</taxon>
        <taxon>Acinetobacter calcoaceticus/baumannii complex</taxon>
    </lineage>
</organism>
<dbReference type="EMBL" id="APQJ01000006">
    <property type="protein sequence ID" value="EOQ64378.1"/>
    <property type="molecule type" value="Genomic_DNA"/>
</dbReference>
<name>R8Y4R9_ACICA</name>
<proteinExistence type="predicted"/>